<gene>
    <name evidence="1" type="ORF">THASP1DRAFT_33116</name>
</gene>
<accession>A0A4P9XHB9</accession>
<evidence type="ECO:0000313" key="2">
    <source>
        <dbReference type="Proteomes" id="UP000271241"/>
    </source>
</evidence>
<keyword evidence="2" id="KW-1185">Reference proteome</keyword>
<reference evidence="2" key="1">
    <citation type="journal article" date="2018" name="Nat. Microbiol.">
        <title>Leveraging single-cell genomics to expand the fungal tree of life.</title>
        <authorList>
            <person name="Ahrendt S.R."/>
            <person name="Quandt C.A."/>
            <person name="Ciobanu D."/>
            <person name="Clum A."/>
            <person name="Salamov A."/>
            <person name="Andreopoulos B."/>
            <person name="Cheng J.F."/>
            <person name="Woyke T."/>
            <person name="Pelin A."/>
            <person name="Henrissat B."/>
            <person name="Reynolds N.K."/>
            <person name="Benny G.L."/>
            <person name="Smith M.E."/>
            <person name="James T.Y."/>
            <person name="Grigoriev I.V."/>
        </authorList>
    </citation>
    <scope>NUCLEOTIDE SEQUENCE [LARGE SCALE GENOMIC DNA]</scope>
    <source>
        <strain evidence="2">RSA 1356</strain>
    </source>
</reference>
<name>A0A4P9XHB9_9FUNG</name>
<dbReference type="EMBL" id="KZ993293">
    <property type="protein sequence ID" value="RKP05052.1"/>
    <property type="molecule type" value="Genomic_DNA"/>
</dbReference>
<evidence type="ECO:0000313" key="1">
    <source>
        <dbReference type="EMBL" id="RKP05052.1"/>
    </source>
</evidence>
<dbReference type="Proteomes" id="UP000271241">
    <property type="component" value="Unassembled WGS sequence"/>
</dbReference>
<organism evidence="1 2">
    <name type="scientific">Thamnocephalis sphaerospora</name>
    <dbReference type="NCBI Taxonomy" id="78915"/>
    <lineage>
        <taxon>Eukaryota</taxon>
        <taxon>Fungi</taxon>
        <taxon>Fungi incertae sedis</taxon>
        <taxon>Zoopagomycota</taxon>
        <taxon>Zoopagomycotina</taxon>
        <taxon>Zoopagomycetes</taxon>
        <taxon>Zoopagales</taxon>
        <taxon>Sigmoideomycetaceae</taxon>
        <taxon>Thamnocephalis</taxon>
    </lineage>
</organism>
<sequence length="87" mass="9051">MGAAAPFLGAGVGAGIPLWNATNSTTFTPINDIHETGSRLRRSVEGLKAKHPVILIPGFGGTGLAVTGSDECAKKYSGQKMWTSYSE</sequence>
<proteinExistence type="predicted"/>
<protein>
    <submittedName>
        <fullName evidence="1">Uncharacterized protein</fullName>
    </submittedName>
</protein>
<dbReference type="AlphaFoldDB" id="A0A4P9XHB9"/>